<name>A0A9E7HTU6_9LILI</name>
<accession>A0A9E7HTU6</accession>
<keyword evidence="2" id="KW-1185">Reference proteome</keyword>
<dbReference type="AlphaFoldDB" id="A0A9E7HTU6"/>
<organism evidence="1 2">
    <name type="scientific">Musa troglodytarum</name>
    <name type="common">fe'i banana</name>
    <dbReference type="NCBI Taxonomy" id="320322"/>
    <lineage>
        <taxon>Eukaryota</taxon>
        <taxon>Viridiplantae</taxon>
        <taxon>Streptophyta</taxon>
        <taxon>Embryophyta</taxon>
        <taxon>Tracheophyta</taxon>
        <taxon>Spermatophyta</taxon>
        <taxon>Magnoliopsida</taxon>
        <taxon>Liliopsida</taxon>
        <taxon>Zingiberales</taxon>
        <taxon>Musaceae</taxon>
        <taxon>Musa</taxon>
    </lineage>
</organism>
<protein>
    <submittedName>
        <fullName evidence="1">Zinc finger, C3HC4 type (RING finger)</fullName>
    </submittedName>
</protein>
<evidence type="ECO:0000313" key="2">
    <source>
        <dbReference type="Proteomes" id="UP001055439"/>
    </source>
</evidence>
<dbReference type="OrthoDB" id="8062037at2759"/>
<proteinExistence type="predicted"/>
<evidence type="ECO:0000313" key="1">
    <source>
        <dbReference type="EMBL" id="URE39810.1"/>
    </source>
</evidence>
<gene>
    <name evidence="1" type="ORF">MUK42_17373</name>
</gene>
<dbReference type="Proteomes" id="UP001055439">
    <property type="component" value="Chromosome 8"/>
</dbReference>
<reference evidence="1" key="1">
    <citation type="submission" date="2022-05" db="EMBL/GenBank/DDBJ databases">
        <title>The Musa troglodytarum L. genome provides insights into the mechanism of non-climacteric behaviour and enrichment of carotenoids.</title>
        <authorList>
            <person name="Wang J."/>
        </authorList>
    </citation>
    <scope>NUCLEOTIDE SEQUENCE</scope>
    <source>
        <tissue evidence="1">Leaf</tissue>
    </source>
</reference>
<dbReference type="EMBL" id="CP097510">
    <property type="protein sequence ID" value="URE39810.1"/>
    <property type="molecule type" value="Genomic_DNA"/>
</dbReference>
<sequence>MGARVLTDGVAALGAFRLSSSTSGKFAEGSWGRVQFKEARKSGRCLSEPLISAYTALFSREEVYAIPSSLQERVPVASPSLNINDSIPDTYNAPPRPVPYDDPIFSQLQHDGLISRHDKILSHFHEESEPFINNNDNEAELQTEGKCKGDLKQSSRWKFHMMVFKEAT</sequence>